<sequence>MEEILKLQQKIVPELIELLEKRYNILRTIYYNQPIGRRILANQLDLGERVVRTEINFLKSQNLIDINTPGMTVTEEGEEIIDKLKSFIHEIKGLSEIESIIKTTLGLKNVIIVPGDMDEDKTVIKEIGRAAANFLKVTLKSGHTIALTGGSTIKEVIDNFPKMNNIEEVLVVPARGGMGRNVETQANTLAANLSKKTNGSYKMLHVPDNISDRILDSILNERDIKDVLDSIKNADVLIYGIGKAEEMAVKRGMDPEKVENIVDKGAVGEAFGCYFDKKGSLVCSTSSVGVTLSDTKRIPIRIAVAGGASKADAIISTEFGNDNSTLITDEGAARGLMEIIKKEL</sequence>
<dbReference type="RefSeq" id="WP_216456342.1">
    <property type="nucleotide sequence ID" value="NZ_JAHLQL010000001.1"/>
</dbReference>
<reference evidence="6 7" key="1">
    <citation type="submission" date="2021-06" db="EMBL/GenBank/DDBJ databases">
        <authorList>
            <person name="Sun Q."/>
            <person name="Li D."/>
        </authorList>
    </citation>
    <scope>NUCLEOTIDE SEQUENCE [LARGE SCALE GENOMIC DNA]</scope>
    <source>
        <strain evidence="6 7">MSJ-4</strain>
    </source>
</reference>
<dbReference type="Pfam" id="PF21715">
    <property type="entry name" value="CggR_N"/>
    <property type="match status" value="1"/>
</dbReference>
<keyword evidence="7" id="KW-1185">Reference proteome</keyword>
<dbReference type="PANTHER" id="PTHR34294">
    <property type="entry name" value="TRANSCRIPTIONAL REGULATOR-RELATED"/>
    <property type="match status" value="1"/>
</dbReference>
<dbReference type="InterPro" id="IPR007324">
    <property type="entry name" value="Sugar-bd_dom_put"/>
</dbReference>
<feature type="domain" description="Sugar-binding" evidence="4">
    <location>
        <begin position="90"/>
        <end position="337"/>
    </location>
</feature>
<keyword evidence="3" id="KW-0804">Transcription</keyword>
<evidence type="ECO:0000313" key="6">
    <source>
        <dbReference type="EMBL" id="MBU5591343.1"/>
    </source>
</evidence>
<dbReference type="PANTHER" id="PTHR34294:SF5">
    <property type="entry name" value="CENTRAL GLYCOLYTIC GENES REGULATOR"/>
    <property type="match status" value="1"/>
</dbReference>
<gene>
    <name evidence="6" type="ORF">KQI89_06180</name>
</gene>
<name>A0ABS6EYP2_9CLOT</name>
<feature type="domain" description="CggR N-terminal DNA binding" evidence="5">
    <location>
        <begin position="19"/>
        <end position="88"/>
    </location>
</feature>
<evidence type="ECO:0000256" key="2">
    <source>
        <dbReference type="ARBA" id="ARBA00023125"/>
    </source>
</evidence>
<dbReference type="Pfam" id="PF04198">
    <property type="entry name" value="Sugar-bind"/>
    <property type="match status" value="1"/>
</dbReference>
<dbReference type="Proteomes" id="UP000736583">
    <property type="component" value="Unassembled WGS sequence"/>
</dbReference>
<dbReference type="EMBL" id="JAHLQL010000001">
    <property type="protein sequence ID" value="MBU5591343.1"/>
    <property type="molecule type" value="Genomic_DNA"/>
</dbReference>
<accession>A0ABS6EYP2</accession>
<proteinExistence type="predicted"/>
<evidence type="ECO:0000256" key="3">
    <source>
        <dbReference type="ARBA" id="ARBA00023163"/>
    </source>
</evidence>
<dbReference type="InterPro" id="IPR051054">
    <property type="entry name" value="SorC_transcr_regulators"/>
</dbReference>
<evidence type="ECO:0000259" key="5">
    <source>
        <dbReference type="Pfam" id="PF21715"/>
    </source>
</evidence>
<keyword evidence="2" id="KW-0238">DNA-binding</keyword>
<keyword evidence="1" id="KW-0805">Transcription regulation</keyword>
<comment type="caution">
    <text evidence="6">The sequence shown here is derived from an EMBL/GenBank/DDBJ whole genome shotgun (WGS) entry which is preliminary data.</text>
</comment>
<evidence type="ECO:0000313" key="7">
    <source>
        <dbReference type="Proteomes" id="UP000736583"/>
    </source>
</evidence>
<protein>
    <submittedName>
        <fullName evidence="6">Sugar-binding transcriptional regulator</fullName>
    </submittedName>
</protein>
<dbReference type="InterPro" id="IPR048715">
    <property type="entry name" value="CggR_N"/>
</dbReference>
<evidence type="ECO:0000256" key="1">
    <source>
        <dbReference type="ARBA" id="ARBA00023015"/>
    </source>
</evidence>
<evidence type="ECO:0000259" key="4">
    <source>
        <dbReference type="Pfam" id="PF04198"/>
    </source>
</evidence>
<organism evidence="6 7">
    <name type="scientific">Clostridium simiarum</name>
    <dbReference type="NCBI Taxonomy" id="2841506"/>
    <lineage>
        <taxon>Bacteria</taxon>
        <taxon>Bacillati</taxon>
        <taxon>Bacillota</taxon>
        <taxon>Clostridia</taxon>
        <taxon>Eubacteriales</taxon>
        <taxon>Clostridiaceae</taxon>
        <taxon>Clostridium</taxon>
    </lineage>
</organism>